<dbReference type="FunFam" id="4.10.400.10:FF:000116">
    <property type="entry name" value="Low-density lipoprotein receptor"/>
    <property type="match status" value="1"/>
</dbReference>
<evidence type="ECO:0000256" key="9">
    <source>
        <dbReference type="ARBA" id="ARBA00023180"/>
    </source>
</evidence>
<evidence type="ECO:0000256" key="1">
    <source>
        <dbReference type="ARBA" id="ARBA00004167"/>
    </source>
</evidence>
<name>A0A3Q4HUM5_NEOBR</name>
<dbReference type="CDD" id="cd00112">
    <property type="entry name" value="LDLa"/>
    <property type="match status" value="3"/>
</dbReference>
<dbReference type="Gene3D" id="4.10.400.10">
    <property type="entry name" value="Low-density Lipoprotein Receptor"/>
    <property type="match status" value="3"/>
</dbReference>
<feature type="disulfide bond" evidence="10">
    <location>
        <begin position="52"/>
        <end position="67"/>
    </location>
</feature>
<comment type="caution">
    <text evidence="10">Lacks conserved residue(s) required for the propagation of feature annotation.</text>
</comment>
<organism evidence="11 12">
    <name type="scientific">Neolamprologus brichardi</name>
    <name type="common">Fairy cichlid</name>
    <name type="synonym">Lamprologus brichardi</name>
    <dbReference type="NCBI Taxonomy" id="32507"/>
    <lineage>
        <taxon>Eukaryota</taxon>
        <taxon>Metazoa</taxon>
        <taxon>Chordata</taxon>
        <taxon>Craniata</taxon>
        <taxon>Vertebrata</taxon>
        <taxon>Euteleostomi</taxon>
        <taxon>Actinopterygii</taxon>
        <taxon>Neopterygii</taxon>
        <taxon>Teleostei</taxon>
        <taxon>Neoteleostei</taxon>
        <taxon>Acanthomorphata</taxon>
        <taxon>Ovalentaria</taxon>
        <taxon>Cichlomorphae</taxon>
        <taxon>Cichliformes</taxon>
        <taxon>Cichlidae</taxon>
        <taxon>African cichlids</taxon>
        <taxon>Pseudocrenilabrinae</taxon>
        <taxon>Lamprologini</taxon>
        <taxon>Neolamprologus</taxon>
    </lineage>
</organism>
<feature type="disulfide bond" evidence="10">
    <location>
        <begin position="33"/>
        <end position="45"/>
    </location>
</feature>
<keyword evidence="7 10" id="KW-1015">Disulfide bond</keyword>
<dbReference type="Ensembl" id="ENSNBRT00000025403.1">
    <property type="protein sequence ID" value="ENSNBRP00000024753.1"/>
    <property type="gene ID" value="ENSNBRG00000018933.1"/>
</dbReference>
<dbReference type="Pfam" id="PF00057">
    <property type="entry name" value="Ldl_recept_a"/>
    <property type="match status" value="3"/>
</dbReference>
<dbReference type="OMA" id="CTESACR"/>
<feature type="disulfide bond" evidence="10">
    <location>
        <begin position="72"/>
        <end position="84"/>
    </location>
</feature>
<keyword evidence="6" id="KW-0472">Membrane</keyword>
<evidence type="ECO:0000256" key="3">
    <source>
        <dbReference type="ARBA" id="ARBA00022692"/>
    </source>
</evidence>
<dbReference type="PROSITE" id="PS01209">
    <property type="entry name" value="LDLRA_1"/>
    <property type="match status" value="2"/>
</dbReference>
<dbReference type="InterPro" id="IPR002172">
    <property type="entry name" value="LDrepeatLR_classA_rpt"/>
</dbReference>
<evidence type="ECO:0000256" key="5">
    <source>
        <dbReference type="ARBA" id="ARBA00022989"/>
    </source>
</evidence>
<evidence type="ECO:0000313" key="12">
    <source>
        <dbReference type="Proteomes" id="UP000261580"/>
    </source>
</evidence>
<reference evidence="11" key="2">
    <citation type="submission" date="2025-09" db="UniProtKB">
        <authorList>
            <consortium name="Ensembl"/>
        </authorList>
    </citation>
    <scope>IDENTIFICATION</scope>
</reference>
<keyword evidence="4" id="KW-0677">Repeat</keyword>
<keyword evidence="5" id="KW-1133">Transmembrane helix</keyword>
<dbReference type="GO" id="GO:0043235">
    <property type="term" value="C:receptor complex"/>
    <property type="evidence" value="ECO:0007669"/>
    <property type="project" value="TreeGrafter"/>
</dbReference>
<dbReference type="GO" id="GO:0016324">
    <property type="term" value="C:apical plasma membrane"/>
    <property type="evidence" value="ECO:0007669"/>
    <property type="project" value="TreeGrafter"/>
</dbReference>
<dbReference type="PANTHER" id="PTHR22722">
    <property type="entry name" value="LOW-DENSITY LIPOPROTEIN RECEPTOR-RELATED PROTEIN 2-RELATED"/>
    <property type="match status" value="1"/>
</dbReference>
<feature type="disulfide bond" evidence="10">
    <location>
        <begin position="112"/>
        <end position="124"/>
    </location>
</feature>
<keyword evidence="12" id="KW-1185">Reference proteome</keyword>
<dbReference type="GO" id="GO:0042562">
    <property type="term" value="F:hormone binding"/>
    <property type="evidence" value="ECO:0007669"/>
    <property type="project" value="TreeGrafter"/>
</dbReference>
<feature type="disulfide bond" evidence="10">
    <location>
        <begin position="131"/>
        <end position="146"/>
    </location>
</feature>
<keyword evidence="3" id="KW-0812">Transmembrane</keyword>
<dbReference type="PANTHER" id="PTHR22722:SF15">
    <property type="entry name" value="LOW-DENSITY LIPOPROTEIN RECEPTOR-RELATED"/>
    <property type="match status" value="1"/>
</dbReference>
<keyword evidence="8" id="KW-0675">Receptor</keyword>
<sequence>MYFKSVIVDVFSTFIPILTPISLSYHITAARPCGDREFRCANGQCISKSFVCDNDNDCSDGSDEVSCSKTNCSPHSFQCNNSVCVPALWICDGDIDCTDGSDEWPENLTDKCQTHEFQCVNGGCIHGNWKCDGKFDCQDHSDETNCSELFFLTF</sequence>
<feature type="disulfide bond" evidence="10">
    <location>
        <begin position="79"/>
        <end position="97"/>
    </location>
</feature>
<dbReference type="SUPFAM" id="SSF57424">
    <property type="entry name" value="LDL receptor-like module"/>
    <property type="match status" value="3"/>
</dbReference>
<evidence type="ECO:0000256" key="10">
    <source>
        <dbReference type="PROSITE-ProRule" id="PRU00124"/>
    </source>
</evidence>
<evidence type="ECO:0000256" key="8">
    <source>
        <dbReference type="ARBA" id="ARBA00023170"/>
    </source>
</evidence>
<evidence type="ECO:0000313" key="11">
    <source>
        <dbReference type="Ensembl" id="ENSNBRP00000024753.1"/>
    </source>
</evidence>
<dbReference type="InterPro" id="IPR023415">
    <property type="entry name" value="LDLR_class-A_CS"/>
</dbReference>
<proteinExistence type="inferred from homology"/>
<evidence type="ECO:0000256" key="7">
    <source>
        <dbReference type="ARBA" id="ARBA00023157"/>
    </source>
</evidence>
<comment type="subcellular location">
    <subcellularLocation>
        <location evidence="1">Membrane</location>
        <topology evidence="1">Single-pass membrane protein</topology>
    </subcellularLocation>
</comment>
<dbReference type="InterPro" id="IPR051221">
    <property type="entry name" value="LDLR-related"/>
</dbReference>
<dbReference type="STRING" id="32507.ENSNBRP00000024753"/>
<dbReference type="GeneTree" id="ENSGT00940000154819"/>
<accession>A0A3Q4HUM5</accession>
<evidence type="ECO:0000256" key="6">
    <source>
        <dbReference type="ARBA" id="ARBA00023136"/>
    </source>
</evidence>
<reference evidence="11" key="1">
    <citation type="submission" date="2025-08" db="UniProtKB">
        <authorList>
            <consortium name="Ensembl"/>
        </authorList>
    </citation>
    <scope>IDENTIFICATION</scope>
</reference>
<dbReference type="FunFam" id="4.10.400.10:FF:000113">
    <property type="entry name" value="Low-density lipoprotein receptor-related protein 8"/>
    <property type="match status" value="2"/>
</dbReference>
<dbReference type="SMART" id="SM00192">
    <property type="entry name" value="LDLa"/>
    <property type="match status" value="3"/>
</dbReference>
<dbReference type="AlphaFoldDB" id="A0A3Q4HUM5"/>
<dbReference type="Bgee" id="ENSNBRG00000018933">
    <property type="expression patterns" value="Expressed in liver"/>
</dbReference>
<feature type="disulfide bond" evidence="10">
    <location>
        <begin position="40"/>
        <end position="58"/>
    </location>
</feature>
<dbReference type="Proteomes" id="UP000261580">
    <property type="component" value="Unassembled WGS sequence"/>
</dbReference>
<keyword evidence="9" id="KW-0325">Glycoprotein</keyword>
<comment type="similarity">
    <text evidence="2">Belongs to the LDLR family.</text>
</comment>
<dbReference type="PROSITE" id="PS50068">
    <property type="entry name" value="LDLRA_2"/>
    <property type="match status" value="3"/>
</dbReference>
<dbReference type="PRINTS" id="PR00261">
    <property type="entry name" value="LDLRECEPTOR"/>
</dbReference>
<dbReference type="GO" id="GO:0006898">
    <property type="term" value="P:receptor-mediated endocytosis"/>
    <property type="evidence" value="ECO:0007669"/>
    <property type="project" value="TreeGrafter"/>
</dbReference>
<evidence type="ECO:0000256" key="4">
    <source>
        <dbReference type="ARBA" id="ARBA00022737"/>
    </source>
</evidence>
<evidence type="ECO:0000256" key="2">
    <source>
        <dbReference type="ARBA" id="ARBA00009939"/>
    </source>
</evidence>
<feature type="disulfide bond" evidence="10">
    <location>
        <begin position="119"/>
        <end position="137"/>
    </location>
</feature>
<protein>
    <submittedName>
        <fullName evidence="11">Uncharacterized protein</fullName>
    </submittedName>
</protein>
<dbReference type="InterPro" id="IPR036055">
    <property type="entry name" value="LDL_receptor-like_sf"/>
</dbReference>